<dbReference type="Proteomes" id="UP000515860">
    <property type="component" value="Chromosome"/>
</dbReference>
<feature type="transmembrane region" description="Helical" evidence="15">
    <location>
        <begin position="543"/>
        <end position="561"/>
    </location>
</feature>
<keyword evidence="7 15" id="KW-0812">Transmembrane</keyword>
<reference evidence="17 18" key="1">
    <citation type="submission" date="2020-08" db="EMBL/GenBank/DDBJ databases">
        <authorList>
            <person name="Liu C."/>
            <person name="Sun Q."/>
        </authorList>
    </citation>
    <scope>NUCLEOTIDE SEQUENCE [LARGE SCALE GENOMIC DNA]</scope>
    <source>
        <strain evidence="17 18">NSJ-29</strain>
    </source>
</reference>
<evidence type="ECO:0000256" key="14">
    <source>
        <dbReference type="SAM" id="Coils"/>
    </source>
</evidence>
<evidence type="ECO:0000256" key="2">
    <source>
        <dbReference type="ARBA" id="ARBA00004651"/>
    </source>
</evidence>
<dbReference type="SMART" id="SM00388">
    <property type="entry name" value="HisKA"/>
    <property type="match status" value="1"/>
</dbReference>
<keyword evidence="5" id="KW-0597">Phosphoprotein</keyword>
<dbReference type="InterPro" id="IPR036097">
    <property type="entry name" value="HisK_dim/P_sf"/>
</dbReference>
<evidence type="ECO:0000256" key="10">
    <source>
        <dbReference type="ARBA" id="ARBA00022840"/>
    </source>
</evidence>
<dbReference type="RefSeq" id="WP_249328480.1">
    <property type="nucleotide sequence ID" value="NZ_CP060635.1"/>
</dbReference>
<dbReference type="InterPro" id="IPR003661">
    <property type="entry name" value="HisK_dim/P_dom"/>
</dbReference>
<keyword evidence="11 15" id="KW-1133">Transmembrane helix</keyword>
<dbReference type="Pfam" id="PF02518">
    <property type="entry name" value="HATPase_c"/>
    <property type="match status" value="1"/>
</dbReference>
<dbReference type="GO" id="GO:0005524">
    <property type="term" value="F:ATP binding"/>
    <property type="evidence" value="ECO:0007669"/>
    <property type="project" value="UniProtKB-KW"/>
</dbReference>
<feature type="transmembrane region" description="Helical" evidence="15">
    <location>
        <begin position="388"/>
        <end position="414"/>
    </location>
</feature>
<dbReference type="AlphaFoldDB" id="A0A7G9GAK9"/>
<feature type="transmembrane region" description="Helical" evidence="15">
    <location>
        <begin position="435"/>
        <end position="456"/>
    </location>
</feature>
<dbReference type="InterPro" id="IPR005467">
    <property type="entry name" value="His_kinase_dom"/>
</dbReference>
<keyword evidence="18" id="KW-1185">Reference proteome</keyword>
<dbReference type="Pfam" id="PF00512">
    <property type="entry name" value="HisKA"/>
    <property type="match status" value="1"/>
</dbReference>
<evidence type="ECO:0000259" key="16">
    <source>
        <dbReference type="PROSITE" id="PS50109"/>
    </source>
</evidence>
<keyword evidence="8" id="KW-0547">Nucleotide-binding</keyword>
<evidence type="ECO:0000256" key="13">
    <source>
        <dbReference type="ARBA" id="ARBA00023136"/>
    </source>
</evidence>
<evidence type="ECO:0000256" key="9">
    <source>
        <dbReference type="ARBA" id="ARBA00022777"/>
    </source>
</evidence>
<dbReference type="Gene3D" id="1.10.287.130">
    <property type="match status" value="1"/>
</dbReference>
<dbReference type="GO" id="GO:0005886">
    <property type="term" value="C:plasma membrane"/>
    <property type="evidence" value="ECO:0007669"/>
    <property type="project" value="UniProtKB-SubCell"/>
</dbReference>
<evidence type="ECO:0000256" key="12">
    <source>
        <dbReference type="ARBA" id="ARBA00023012"/>
    </source>
</evidence>
<evidence type="ECO:0000256" key="5">
    <source>
        <dbReference type="ARBA" id="ARBA00022553"/>
    </source>
</evidence>
<keyword evidence="13 15" id="KW-0472">Membrane</keyword>
<evidence type="ECO:0000256" key="7">
    <source>
        <dbReference type="ARBA" id="ARBA00022692"/>
    </source>
</evidence>
<keyword evidence="12" id="KW-0902">Two-component regulatory system</keyword>
<dbReference type="SMART" id="SM00387">
    <property type="entry name" value="HATPase_c"/>
    <property type="match status" value="1"/>
</dbReference>
<gene>
    <name evidence="17" type="ORF">H9Q79_13090</name>
</gene>
<evidence type="ECO:0000256" key="15">
    <source>
        <dbReference type="SAM" id="Phobius"/>
    </source>
</evidence>
<dbReference type="SUPFAM" id="SSF55874">
    <property type="entry name" value="ATPase domain of HSP90 chaperone/DNA topoisomerase II/histidine kinase"/>
    <property type="match status" value="1"/>
</dbReference>
<comment type="catalytic activity">
    <reaction evidence="1">
        <text>ATP + protein L-histidine = ADP + protein N-phospho-L-histidine.</text>
        <dbReference type="EC" id="2.7.13.3"/>
    </reaction>
</comment>
<evidence type="ECO:0000313" key="17">
    <source>
        <dbReference type="EMBL" id="QNM07841.1"/>
    </source>
</evidence>
<dbReference type="Gene3D" id="3.30.565.10">
    <property type="entry name" value="Histidine kinase-like ATPase, C-terminal domain"/>
    <property type="match status" value="1"/>
</dbReference>
<evidence type="ECO:0000256" key="8">
    <source>
        <dbReference type="ARBA" id="ARBA00022741"/>
    </source>
</evidence>
<dbReference type="InterPro" id="IPR036890">
    <property type="entry name" value="HATPase_C_sf"/>
</dbReference>
<evidence type="ECO:0000256" key="4">
    <source>
        <dbReference type="ARBA" id="ARBA00022475"/>
    </source>
</evidence>
<keyword evidence="6" id="KW-0808">Transferase</keyword>
<dbReference type="PROSITE" id="PS50109">
    <property type="entry name" value="HIS_KIN"/>
    <property type="match status" value="1"/>
</dbReference>
<feature type="transmembrane region" description="Helical" evidence="15">
    <location>
        <begin position="462"/>
        <end position="486"/>
    </location>
</feature>
<dbReference type="PANTHER" id="PTHR45528:SF1">
    <property type="entry name" value="SENSOR HISTIDINE KINASE CPXA"/>
    <property type="match status" value="1"/>
</dbReference>
<sequence length="851" mass="95158">METEDRKKRLYSAPAKVTVTVLLFLGALLCTIFGSAFLRLATLGSGDPTARMEGGQYYTTAGCAIKMHIDLSQLSDYLSTRKVFDVNGQYDPTQLVDVTKDYHNGITGVEVNKYTSYTLEDMYQMYVSGCADNLDANADESTYIQEDEALASESSEAAGYGLSGDRSDLTVASGSESEELVPQADLENIALEYMSEDTWKHLQSVGNSRSYSRQFLYLYGCGYPNEISYGIKTAAGSTLADYAAANPEKVSLYDLYRALPDLASQVSSYVWAEESQEQYLGRNSNLRYYVKDETQVYTNMQDWEALSEEEIQNMLESWPMYVSYTRENGRMVEGHFPETAAGYRLSSYLASEQILSGNERVYIGLDTAYPIDDDYKEAARFYDSLAPYAPGILAIAIIGLVMAIAAFVICTIQAGRNQKDGTVRLYGFDSLPTEVAMAVGVILGILLIGYFGYIIAINMSDMSGFFMVFLGLYVCMSVGLFMLFYLSLVRRIKAHNLWEKSILRAVIHLGGRVYEARQESSKLIMAALGLMLLHFIFLPTTGFFGVMLCLVVDILVLLYMLREATGKRTVIEGLRQLGSGDLDYKVDTTELKGNNKELAEVVNSMGDGLKTAVEVRMKNERMQADLITNVSHDIKTPLTSIVNYVDLLKRENIEDPKIKGYIDILERKSQRLKQLTEDLVEASKASSGNVNMEFVTLNLNELVQQVNGEFDERLSGRELDMICSLPPEPALVRADSRYLWRVIENLYGNVAKYAMPGSRVYVDVIRREGSVVFIMKNMSEQTLNISPDELMERFVRGDSSRTTEGSGLGLSIAENLVKLMKGTFELFVDGDLFKVEVTFPEVNRDVFRQSV</sequence>
<organism evidence="17 18">
    <name type="scientific">Wansuia hejianensis</name>
    <dbReference type="NCBI Taxonomy" id="2763667"/>
    <lineage>
        <taxon>Bacteria</taxon>
        <taxon>Bacillati</taxon>
        <taxon>Bacillota</taxon>
        <taxon>Clostridia</taxon>
        <taxon>Lachnospirales</taxon>
        <taxon>Lachnospiraceae</taxon>
        <taxon>Wansuia</taxon>
    </lineage>
</organism>
<feature type="coiled-coil region" evidence="14">
    <location>
        <begin position="658"/>
        <end position="685"/>
    </location>
</feature>
<dbReference type="InterPro" id="IPR050398">
    <property type="entry name" value="HssS/ArlS-like"/>
</dbReference>
<evidence type="ECO:0000256" key="1">
    <source>
        <dbReference type="ARBA" id="ARBA00000085"/>
    </source>
</evidence>
<evidence type="ECO:0000313" key="18">
    <source>
        <dbReference type="Proteomes" id="UP000515860"/>
    </source>
</evidence>
<evidence type="ECO:0000256" key="11">
    <source>
        <dbReference type="ARBA" id="ARBA00022989"/>
    </source>
</evidence>
<dbReference type="SUPFAM" id="SSF47384">
    <property type="entry name" value="Homodimeric domain of signal transducing histidine kinase"/>
    <property type="match status" value="1"/>
</dbReference>
<accession>A0A7G9GAK9</accession>
<comment type="subcellular location">
    <subcellularLocation>
        <location evidence="2">Cell membrane</location>
        <topology evidence="2">Multi-pass membrane protein</topology>
    </subcellularLocation>
</comment>
<evidence type="ECO:0000256" key="3">
    <source>
        <dbReference type="ARBA" id="ARBA00012438"/>
    </source>
</evidence>
<dbReference type="EC" id="2.7.13.3" evidence="3"/>
<dbReference type="GO" id="GO:0000155">
    <property type="term" value="F:phosphorelay sensor kinase activity"/>
    <property type="evidence" value="ECO:0007669"/>
    <property type="project" value="InterPro"/>
</dbReference>
<feature type="domain" description="Histidine kinase" evidence="16">
    <location>
        <begin position="629"/>
        <end position="843"/>
    </location>
</feature>
<evidence type="ECO:0000256" key="6">
    <source>
        <dbReference type="ARBA" id="ARBA00022679"/>
    </source>
</evidence>
<dbReference type="EMBL" id="CP060635">
    <property type="protein sequence ID" value="QNM07841.1"/>
    <property type="molecule type" value="Genomic_DNA"/>
</dbReference>
<dbReference type="KEGG" id="whj:H9Q79_13090"/>
<name>A0A7G9GAK9_9FIRM</name>
<dbReference type="CDD" id="cd00082">
    <property type="entry name" value="HisKA"/>
    <property type="match status" value="1"/>
</dbReference>
<keyword evidence="14" id="KW-0175">Coiled coil</keyword>
<dbReference type="PANTHER" id="PTHR45528">
    <property type="entry name" value="SENSOR HISTIDINE KINASE CPXA"/>
    <property type="match status" value="1"/>
</dbReference>
<keyword evidence="4" id="KW-1003">Cell membrane</keyword>
<keyword evidence="10" id="KW-0067">ATP-binding</keyword>
<keyword evidence="9" id="KW-0418">Kinase</keyword>
<feature type="transmembrane region" description="Helical" evidence="15">
    <location>
        <begin position="21"/>
        <end position="41"/>
    </location>
</feature>
<dbReference type="InterPro" id="IPR003594">
    <property type="entry name" value="HATPase_dom"/>
</dbReference>
<proteinExistence type="predicted"/>
<protein>
    <recommendedName>
        <fullName evidence="3">histidine kinase</fullName>
        <ecNumber evidence="3">2.7.13.3</ecNumber>
    </recommendedName>
</protein>